<evidence type="ECO:0000259" key="1">
    <source>
        <dbReference type="Pfam" id="PF18013"/>
    </source>
</evidence>
<dbReference type="EMBL" id="MT774390">
    <property type="protein sequence ID" value="QOR59481.1"/>
    <property type="molecule type" value="Genomic_DNA"/>
</dbReference>
<dbReference type="Gene3D" id="1.10.530.10">
    <property type="match status" value="1"/>
</dbReference>
<keyword evidence="4" id="KW-1185">Reference proteome</keyword>
<sequence length="923" mass="100818">MVNRKVIRKHNSPVTTGIINRYDDGGSIWDISKLFTKENLGKLGLGLLGPAGNAANGLISNGLSSGAGNAVNKVGSTVGSAISTVNPLLGGIVSAGTGLIGGITNALFGSKINEENVNNVRNSNNALSTVKVDSSSNDSILNQWSNQDFGADFSQSDIGKDGLFSDKAEDLYNELKKEQEIARGRALLSYDNAIESADKMNDLRAMSNYMAKGGKIHIKPENRGKFTALKKRTGKSASWFKEHGTPAQKKMATFALNARKWKHDDGGWIDEEFTLPYSAYIADRVNNMGLNNSQKAAVYSSIYGESRFNPYAYNPRGGGKGAHGIMQWRGARIPESSYLPSQMDYLENTLNSVDRMNWLSKRSLNNFKKSNTPEASSSAFERGYVRGEEFSRTSKRKKARSVYDKMHTPSLSDLSDYNMRTITKPNIQIPFNPFGDGGLMGTHGADFTNGVTVINNGGYHEENPHEGVQIGVDYNGIPNLVEEGEVIYNDYVFSNRIKVPDSVKQKYKLKGGKGLTFADAAKRIQKESEERPNDPISKRGLEDGLIKLMQEQEALREQGQYGLEGVQYAEGGLIPDDYTYTPVFGSWKSGEMPEVTATAKRPSMIKYVDYDIPSTIEPIGIDGLYAGFSGLSPMEISGIGEVGYDIPSNVEGTTPAKVRVPKRKGNTDRRGFDATWLRYAPVVGSAIGLGQSIFSRPDYTGPDAIIEAANKVGNYVPVSYKPIGNYLQYKPLDRNFYINKLGAQAGATRRAIMNSSSPSRNAALLAADYNAQGKLGDLARQAEEYNLAQRQMVEQFNRGTNQANSEMGLKAAMANQEAALKAGSTRLSGITQAMAMRDAIDARRGASMSANLTNLFDSLGNIGIDAYNRSDRDMLINSGVFGTLSQKPKEWSKEEWEDYKMSVAGGKYSKGGKLKKRRGGLTY</sequence>
<evidence type="ECO:0000313" key="4">
    <source>
        <dbReference type="Proteomes" id="UP000593882"/>
    </source>
</evidence>
<dbReference type="SUPFAM" id="SSF53955">
    <property type="entry name" value="Lysozyme-like"/>
    <property type="match status" value="1"/>
</dbReference>
<name>A0A7M1S008_9CAUD</name>
<dbReference type="GeneID" id="65130067"/>
<dbReference type="Proteomes" id="UP000593882">
    <property type="component" value="Segment"/>
</dbReference>
<dbReference type="RefSeq" id="YP_010111639.1">
    <property type="nucleotide sequence ID" value="NC_055883.1"/>
</dbReference>
<evidence type="ECO:0008006" key="5">
    <source>
        <dbReference type="Google" id="ProtNLM"/>
    </source>
</evidence>
<reference evidence="3 4" key="1">
    <citation type="submission" date="2020-07" db="EMBL/GenBank/DDBJ databases">
        <title>Taxonomic proposal: Crassvirales, a new order of highly abundant and diverse bacterial viruses.</title>
        <authorList>
            <person name="Shkoporov A.N."/>
            <person name="Stockdale S.R."/>
            <person name="Guerin E."/>
            <person name="Ross R.P."/>
            <person name="Hill C."/>
        </authorList>
    </citation>
    <scope>NUCLEOTIDE SEQUENCE [LARGE SCALE GENOMIC DNA]</scope>
</reference>
<organism evidence="3 4">
    <name type="scientific">uncultured phage cr85_1</name>
    <dbReference type="NCBI Taxonomy" id="2772074"/>
    <lineage>
        <taxon>Viruses</taxon>
        <taxon>Duplodnaviria</taxon>
        <taxon>Heunggongvirae</taxon>
        <taxon>Uroviricota</taxon>
        <taxon>Caudoviricetes</taxon>
        <taxon>Crassvirales</taxon>
        <taxon>Steigviridae</taxon>
        <taxon>Asinivirinae</taxon>
        <taxon>Kahnovirus</taxon>
        <taxon>Kahnovirus oralis</taxon>
    </lineage>
</organism>
<feature type="domain" description="Cargo protein 1 compact" evidence="2">
    <location>
        <begin position="436"/>
        <end position="569"/>
    </location>
</feature>
<dbReference type="InterPro" id="IPR058049">
    <property type="entry name" value="crAss_CARG1"/>
</dbReference>
<dbReference type="InterPro" id="IPR041219">
    <property type="entry name" value="Phage_lysozyme2"/>
</dbReference>
<feature type="domain" description="Phage tail lysozyme" evidence="1">
    <location>
        <begin position="280"/>
        <end position="406"/>
    </location>
</feature>
<evidence type="ECO:0000259" key="2">
    <source>
        <dbReference type="Pfam" id="PF25725"/>
    </source>
</evidence>
<protein>
    <recommendedName>
        <fullName evidence="5">Phage tail lysozyme domain-containing protein</fullName>
    </recommendedName>
</protein>
<evidence type="ECO:0000313" key="3">
    <source>
        <dbReference type="EMBL" id="QOR59481.1"/>
    </source>
</evidence>
<accession>A0A7M1S008</accession>
<dbReference type="KEGG" id="vg:65130067"/>
<dbReference type="Pfam" id="PF25725">
    <property type="entry name" value="crAss_CARG1"/>
    <property type="match status" value="1"/>
</dbReference>
<dbReference type="Pfam" id="PF18013">
    <property type="entry name" value="Phage_lysozyme2"/>
    <property type="match status" value="1"/>
</dbReference>
<proteinExistence type="predicted"/>
<dbReference type="InterPro" id="IPR023346">
    <property type="entry name" value="Lysozyme-like_dom_sf"/>
</dbReference>